<dbReference type="Proteomes" id="UP000005710">
    <property type="component" value="Unassembled WGS sequence"/>
</dbReference>
<dbReference type="RefSeq" id="WP_006903432.1">
    <property type="nucleotide sequence ID" value="NZ_JH976535.1"/>
</dbReference>
<dbReference type="InterPro" id="IPR057238">
    <property type="entry name" value="DUF7916"/>
</dbReference>
<feature type="compositionally biased region" description="Low complexity" evidence="1">
    <location>
        <begin position="204"/>
        <end position="225"/>
    </location>
</feature>
<feature type="domain" description="DUF7916" evidence="2">
    <location>
        <begin position="57"/>
        <end position="451"/>
    </location>
</feature>
<comment type="caution">
    <text evidence="3">The sequence shown here is derived from an EMBL/GenBank/DDBJ whole genome shotgun (WGS) entry which is preliminary data.</text>
</comment>
<name>K6PR48_9FIRM</name>
<dbReference type="Pfam" id="PF25509">
    <property type="entry name" value="DUF7916"/>
    <property type="match status" value="1"/>
</dbReference>
<reference evidence="3" key="2">
    <citation type="submission" date="2012-10" db="EMBL/GenBank/DDBJ databases">
        <title>Improved high-quality draft of Thermaerobacter subterraneus C21, DSM 13965.</title>
        <authorList>
            <consortium name="DOE Joint Genome Institute"/>
            <person name="Eisen J."/>
            <person name="Huntemann M."/>
            <person name="Wei C.-L."/>
            <person name="Han J."/>
            <person name="Detter J.C."/>
            <person name="Han C."/>
            <person name="Tapia R."/>
            <person name="Chen A."/>
            <person name="Kyrpides N."/>
            <person name="Mavromatis K."/>
            <person name="Markowitz V."/>
            <person name="Szeto E."/>
            <person name="Ivanova N."/>
            <person name="Mikhailova N."/>
            <person name="Ovchinnikova G."/>
            <person name="Pagani I."/>
            <person name="Pati A."/>
            <person name="Goodwin L."/>
            <person name="Nordberg H.P."/>
            <person name="Cantor M.N."/>
            <person name="Hua S.X."/>
            <person name="Woyke T."/>
            <person name="Eisen J."/>
            <person name="Klenk H.-P."/>
        </authorList>
    </citation>
    <scope>NUCLEOTIDE SEQUENCE [LARGE SCALE GENOMIC DNA]</scope>
    <source>
        <strain evidence="3">DSM 13965</strain>
    </source>
</reference>
<organism evidence="3 4">
    <name type="scientific">Thermaerobacter subterraneus DSM 13965</name>
    <dbReference type="NCBI Taxonomy" id="867903"/>
    <lineage>
        <taxon>Bacteria</taxon>
        <taxon>Bacillati</taxon>
        <taxon>Bacillota</taxon>
        <taxon>Clostridia</taxon>
        <taxon>Eubacteriales</taxon>
        <taxon>Clostridiales Family XVII. Incertae Sedis</taxon>
        <taxon>Thermaerobacter</taxon>
    </lineage>
</organism>
<accession>K6PR48</accession>
<evidence type="ECO:0000313" key="4">
    <source>
        <dbReference type="Proteomes" id="UP000005710"/>
    </source>
</evidence>
<keyword evidence="4" id="KW-1185">Reference proteome</keyword>
<dbReference type="EMBL" id="AENY02000002">
    <property type="protein sequence ID" value="EKP95417.1"/>
    <property type="molecule type" value="Genomic_DNA"/>
</dbReference>
<feature type="region of interest" description="Disordered" evidence="1">
    <location>
        <begin position="1"/>
        <end position="30"/>
    </location>
</feature>
<evidence type="ECO:0000259" key="2">
    <source>
        <dbReference type="Pfam" id="PF25509"/>
    </source>
</evidence>
<dbReference type="eggNOG" id="COG0826">
    <property type="taxonomic scope" value="Bacteria"/>
</dbReference>
<proteinExistence type="predicted"/>
<dbReference type="STRING" id="867903.ThesuDRAFT_01169"/>
<dbReference type="HOGENOM" id="CLU_603995_0_0_9"/>
<gene>
    <name evidence="3" type="ORF">ThesuDRAFT_01169</name>
</gene>
<sequence length="453" mass="45510">MNVPFHPGEPAGENLSQPSGSPQPRATGAPQEIVQAAAVQAAVPPAPEGRPAGRLLELVPAELVRLRGTALRQAIAASEGRVLAAEVVAVAAPLVDGVTNGELAAAFGADLLLVNVYDVRAPRIAGLPGWDEPAGAAPAWAAPGPAAVAGEPATLPAAPPALTGRAQAAAGAPAVAPGTMPAGVATTAPGHAPASAASTETGRGAALPAASAPAAPAGQPAAPALAGQAVPGAGALDLVRPLAALALLAGRVVGINLEPSDRVPPGRRATPENALRAVEQGAQWILLTGNPQTGVSPEGILRPAEAIRRVLPPERLLLAAGRMHGAGRWFGQEPFLDEGDVKDLVAAGVDLVALPAPATVPGVTLDQARRWVEAVHAAGALAMSTVGTSQEGAGEETVRQIALMAKAAGFDVHHLGDAGYHGIALPENIMAYGIAIRGRRHTYRRMALSPWRR</sequence>
<evidence type="ECO:0000256" key="1">
    <source>
        <dbReference type="SAM" id="MobiDB-lite"/>
    </source>
</evidence>
<feature type="compositionally biased region" description="Polar residues" evidence="1">
    <location>
        <begin position="14"/>
        <end position="24"/>
    </location>
</feature>
<evidence type="ECO:0000313" key="3">
    <source>
        <dbReference type="EMBL" id="EKP95417.1"/>
    </source>
</evidence>
<feature type="region of interest" description="Disordered" evidence="1">
    <location>
        <begin position="182"/>
        <end position="225"/>
    </location>
</feature>
<reference evidence="3" key="1">
    <citation type="submission" date="2010-10" db="EMBL/GenBank/DDBJ databases">
        <authorList>
            <consortium name="US DOE Joint Genome Institute (JGI-PGF)"/>
            <person name="Lucas S."/>
            <person name="Copeland A."/>
            <person name="Lapidus A."/>
            <person name="Bruce D."/>
            <person name="Goodwin L."/>
            <person name="Pitluck S."/>
            <person name="Kyrpides N."/>
            <person name="Mavromatis K."/>
            <person name="Detter J.C."/>
            <person name="Han C."/>
            <person name="Land M."/>
            <person name="Hauser L."/>
            <person name="Markowitz V."/>
            <person name="Cheng J.-F."/>
            <person name="Hugenholtz P."/>
            <person name="Woyke T."/>
            <person name="Wu D."/>
            <person name="Pukall R."/>
            <person name="Wahrenburg C."/>
            <person name="Brambilla E."/>
            <person name="Klenk H.-P."/>
            <person name="Eisen J.A."/>
        </authorList>
    </citation>
    <scope>NUCLEOTIDE SEQUENCE [LARGE SCALE GENOMIC DNA]</scope>
    <source>
        <strain evidence="3">DSM 13965</strain>
    </source>
</reference>
<dbReference type="AlphaFoldDB" id="K6PR48"/>
<protein>
    <recommendedName>
        <fullName evidence="2">DUF7916 domain-containing protein</fullName>
    </recommendedName>
</protein>